<feature type="transmembrane region" description="Helical" evidence="6">
    <location>
        <begin position="114"/>
        <end position="133"/>
    </location>
</feature>
<feature type="transmembrane region" description="Helical" evidence="6">
    <location>
        <begin position="89"/>
        <end position="107"/>
    </location>
</feature>
<organism evidence="7 8">
    <name type="scientific">Hypsibius exemplaris</name>
    <name type="common">Freshwater tardigrade</name>
    <dbReference type="NCBI Taxonomy" id="2072580"/>
    <lineage>
        <taxon>Eukaryota</taxon>
        <taxon>Metazoa</taxon>
        <taxon>Ecdysozoa</taxon>
        <taxon>Tardigrada</taxon>
        <taxon>Eutardigrada</taxon>
        <taxon>Parachela</taxon>
        <taxon>Hypsibioidea</taxon>
        <taxon>Hypsibiidae</taxon>
        <taxon>Hypsibius</taxon>
    </lineage>
</organism>
<evidence type="ECO:0000256" key="5">
    <source>
        <dbReference type="ARBA" id="ARBA00023136"/>
    </source>
</evidence>
<feature type="transmembrane region" description="Helical" evidence="6">
    <location>
        <begin position="381"/>
        <end position="398"/>
    </location>
</feature>
<keyword evidence="8" id="KW-1185">Reference proteome</keyword>
<keyword evidence="3 6" id="KW-0812">Transmembrane</keyword>
<dbReference type="GO" id="GO:0005310">
    <property type="term" value="F:dicarboxylic acid transmembrane transporter activity"/>
    <property type="evidence" value="ECO:0007669"/>
    <property type="project" value="UniProtKB-ARBA"/>
</dbReference>
<evidence type="ECO:0000256" key="1">
    <source>
        <dbReference type="ARBA" id="ARBA00004141"/>
    </source>
</evidence>
<reference evidence="8" key="1">
    <citation type="submission" date="2017-01" db="EMBL/GenBank/DDBJ databases">
        <title>Comparative genomics of anhydrobiosis in the tardigrade Hypsibius dujardini.</title>
        <authorList>
            <person name="Yoshida Y."/>
            <person name="Koutsovoulos G."/>
            <person name="Laetsch D."/>
            <person name="Stevens L."/>
            <person name="Kumar S."/>
            <person name="Horikawa D."/>
            <person name="Ishino K."/>
            <person name="Komine S."/>
            <person name="Tomita M."/>
            <person name="Blaxter M."/>
            <person name="Arakawa K."/>
        </authorList>
    </citation>
    <scope>NUCLEOTIDE SEQUENCE [LARGE SCALE GENOMIC DNA]</scope>
    <source>
        <strain evidence="8">Z151</strain>
    </source>
</reference>
<dbReference type="Pfam" id="PF00939">
    <property type="entry name" value="Na_sulph_symp"/>
    <property type="match status" value="1"/>
</dbReference>
<protein>
    <submittedName>
        <fullName evidence="7">Solute carrier family 13 member 3</fullName>
    </submittedName>
</protein>
<keyword evidence="5 6" id="KW-0472">Membrane</keyword>
<evidence type="ECO:0000313" key="7">
    <source>
        <dbReference type="EMBL" id="OQV25521.1"/>
    </source>
</evidence>
<dbReference type="PANTHER" id="PTHR10283">
    <property type="entry name" value="SOLUTE CARRIER FAMILY 13 MEMBER"/>
    <property type="match status" value="1"/>
</dbReference>
<dbReference type="OrthoDB" id="6493944at2759"/>
<dbReference type="GO" id="GO:0005886">
    <property type="term" value="C:plasma membrane"/>
    <property type="evidence" value="ECO:0007669"/>
    <property type="project" value="TreeGrafter"/>
</dbReference>
<dbReference type="InterPro" id="IPR001898">
    <property type="entry name" value="SLC13A/DASS"/>
</dbReference>
<proteinExistence type="inferred from homology"/>
<evidence type="ECO:0000256" key="4">
    <source>
        <dbReference type="ARBA" id="ARBA00022989"/>
    </source>
</evidence>
<feature type="transmembrane region" description="Helical" evidence="6">
    <location>
        <begin position="277"/>
        <end position="304"/>
    </location>
</feature>
<dbReference type="GO" id="GO:0015556">
    <property type="term" value="F:C4-dicarboxylate transmembrane transporter activity"/>
    <property type="evidence" value="ECO:0007669"/>
    <property type="project" value="UniProtKB-ARBA"/>
</dbReference>
<evidence type="ECO:0000313" key="8">
    <source>
        <dbReference type="Proteomes" id="UP000192578"/>
    </source>
</evidence>
<sequence length="603" mass="66796">MAGRNCCSALLAQWRLFAFMLVPVACMPLPISWNTDSGKAAYVILVTSIFMVLDIIPLSATVLFAIFLIPMTGVQTIQETSKHFVTDSYLFLLGVVMLAVAIEEVNLHKRMSLFTLRVIGASPSRLIFGFIHISGFLSMWMPNTAVTLMILPIAIAISETLEIPDQNGRRLSAAPRHPLSDTIQMRRTGKKEIAIGIPSPYFEDDGTALIDKGYRPSKNTNFGNGDIDPKVLSKALQLAVAFAANIGGMATLIGSHPNIIFRLTVEKIYGMDTGLNFLSYFLICAPVALAALFTTWIIFSAIYVPRWCRCSRNRSSPLVKSLTEQRKMFLDEQYRELGPVSPAEISVVVTFIVVIGLWLTRHPQIFPGWATLLPPNFATDSLPTFFAVVLLFVWPADFQEFARGIYRPLLVWKRVQAKLPWDLLIFNGGVTVLSQLAQDSGLITVMGTLIPNLQALSPWHVAIIISIISSVLTEFTNNSIVTAMFIPILANYAEDTGVNPLYYMLACTMSSMFSFMVPISSFPTLIVYGYGTVTRRDMLKAGLGPKIVCILMLVVSLEFLGELVLPGWKTFPVWANEHLRSRLMNGESPVTGIFNLTTTNFPK</sequence>
<evidence type="ECO:0000256" key="3">
    <source>
        <dbReference type="ARBA" id="ARBA00022692"/>
    </source>
</evidence>
<feature type="transmembrane region" description="Helical" evidence="6">
    <location>
        <begin position="475"/>
        <end position="493"/>
    </location>
</feature>
<dbReference type="EMBL" id="MTYJ01000002">
    <property type="protein sequence ID" value="OQV25521.1"/>
    <property type="molecule type" value="Genomic_DNA"/>
</dbReference>
<dbReference type="Proteomes" id="UP000192578">
    <property type="component" value="Unassembled WGS sequence"/>
</dbReference>
<name>A0A1W0XDT6_HYPEX</name>
<feature type="transmembrane region" description="Helical" evidence="6">
    <location>
        <begin position="343"/>
        <end position="361"/>
    </location>
</feature>
<feature type="transmembrane region" description="Helical" evidence="6">
    <location>
        <begin position="513"/>
        <end position="531"/>
    </location>
</feature>
<feature type="transmembrane region" description="Helical" evidence="6">
    <location>
        <begin position="449"/>
        <end position="468"/>
    </location>
</feature>
<comment type="similarity">
    <text evidence="2">Belongs to the SLC13A/DASS transporter (TC 2.A.47) family. NADC subfamily.</text>
</comment>
<dbReference type="PANTHER" id="PTHR10283:SF82">
    <property type="entry name" value="SOLUTE CARRIER FAMILY 13 MEMBER 2"/>
    <property type="match status" value="1"/>
</dbReference>
<keyword evidence="4 6" id="KW-1133">Transmembrane helix</keyword>
<feature type="transmembrane region" description="Helical" evidence="6">
    <location>
        <begin position="543"/>
        <end position="565"/>
    </location>
</feature>
<accession>A0A1W0XDT6</accession>
<feature type="transmembrane region" description="Helical" evidence="6">
    <location>
        <begin position="43"/>
        <end position="69"/>
    </location>
</feature>
<evidence type="ECO:0000256" key="6">
    <source>
        <dbReference type="SAM" id="Phobius"/>
    </source>
</evidence>
<dbReference type="AlphaFoldDB" id="A0A1W0XDT6"/>
<evidence type="ECO:0000256" key="2">
    <source>
        <dbReference type="ARBA" id="ARBA00006772"/>
    </source>
</evidence>
<comment type="subcellular location">
    <subcellularLocation>
        <location evidence="1">Membrane</location>
        <topology evidence="1">Multi-pass membrane protein</topology>
    </subcellularLocation>
</comment>
<feature type="transmembrane region" description="Helical" evidence="6">
    <location>
        <begin position="12"/>
        <end position="31"/>
    </location>
</feature>
<comment type="caution">
    <text evidence="7">The sequence shown here is derived from an EMBL/GenBank/DDBJ whole genome shotgun (WGS) entry which is preliminary data.</text>
</comment>
<gene>
    <name evidence="7" type="ORF">BV898_00461</name>
</gene>